<sequence length="259" mass="28502">MASAERTAELVREQQQSQEREQRIQDINSQIQTIVLEPRTDAGLRTPSIISQGEFDDQDQPYASSSQSHSSGATSSTGPPSARIRMPVGQPTWTHRVSASFSAMADQIAAASQAIALIPPMPDAVYGQLSARMEEIEATQQHLESELAGLREQLAAMNEGPEKFQKQLDDHIAAFKLEQQRLPARLHNSMVTVSKMAIKALIMANGKPPPQFPATRGEFEHLTKERYEALLKSYDIPLTGLKDTAAKRDALKSFVGLPQ</sequence>
<feature type="region of interest" description="Disordered" evidence="2">
    <location>
        <begin position="1"/>
        <end position="87"/>
    </location>
</feature>
<feature type="compositionally biased region" description="Low complexity" evidence="2">
    <location>
        <begin position="63"/>
        <end position="81"/>
    </location>
</feature>
<dbReference type="Proteomes" id="UP000053477">
    <property type="component" value="Unassembled WGS sequence"/>
</dbReference>
<dbReference type="InParanoid" id="A0A0H2SEZ3"/>
<organism evidence="3 4">
    <name type="scientific">Schizopora paradoxa</name>
    <dbReference type="NCBI Taxonomy" id="27342"/>
    <lineage>
        <taxon>Eukaryota</taxon>
        <taxon>Fungi</taxon>
        <taxon>Dikarya</taxon>
        <taxon>Basidiomycota</taxon>
        <taxon>Agaricomycotina</taxon>
        <taxon>Agaricomycetes</taxon>
        <taxon>Hymenochaetales</taxon>
        <taxon>Schizoporaceae</taxon>
        <taxon>Schizopora</taxon>
    </lineage>
</organism>
<evidence type="ECO:0000313" key="4">
    <source>
        <dbReference type="Proteomes" id="UP000053477"/>
    </source>
</evidence>
<evidence type="ECO:0000256" key="2">
    <source>
        <dbReference type="SAM" id="MobiDB-lite"/>
    </source>
</evidence>
<dbReference type="OrthoDB" id="3259063at2759"/>
<dbReference type="STRING" id="27342.A0A0H2SEZ3"/>
<accession>A0A0H2SEZ3</accession>
<feature type="compositionally biased region" description="Basic and acidic residues" evidence="2">
    <location>
        <begin position="1"/>
        <end position="24"/>
    </location>
</feature>
<keyword evidence="1" id="KW-0175">Coiled coil</keyword>
<dbReference type="AlphaFoldDB" id="A0A0H2SEZ3"/>
<protein>
    <submittedName>
        <fullName evidence="3">Uncharacterized protein</fullName>
    </submittedName>
</protein>
<dbReference type="EMBL" id="KQ085927">
    <property type="protein sequence ID" value="KLO15636.1"/>
    <property type="molecule type" value="Genomic_DNA"/>
</dbReference>
<evidence type="ECO:0000256" key="1">
    <source>
        <dbReference type="SAM" id="Coils"/>
    </source>
</evidence>
<feature type="coiled-coil region" evidence="1">
    <location>
        <begin position="126"/>
        <end position="160"/>
    </location>
</feature>
<keyword evidence="4" id="KW-1185">Reference proteome</keyword>
<reference evidence="3 4" key="1">
    <citation type="submission" date="2015-04" db="EMBL/GenBank/DDBJ databases">
        <title>Complete genome sequence of Schizopora paradoxa KUC8140, a cosmopolitan wood degrader in East Asia.</title>
        <authorList>
            <consortium name="DOE Joint Genome Institute"/>
            <person name="Min B."/>
            <person name="Park H."/>
            <person name="Jang Y."/>
            <person name="Kim J.-J."/>
            <person name="Kim K.H."/>
            <person name="Pangilinan J."/>
            <person name="Lipzen A."/>
            <person name="Riley R."/>
            <person name="Grigoriev I.V."/>
            <person name="Spatafora J.W."/>
            <person name="Choi I.-G."/>
        </authorList>
    </citation>
    <scope>NUCLEOTIDE SEQUENCE [LARGE SCALE GENOMIC DNA]</scope>
    <source>
        <strain evidence="3 4">KUC8140</strain>
    </source>
</reference>
<evidence type="ECO:0000313" key="3">
    <source>
        <dbReference type="EMBL" id="KLO15636.1"/>
    </source>
</evidence>
<proteinExistence type="predicted"/>
<gene>
    <name evidence="3" type="ORF">SCHPADRAFT_824463</name>
</gene>
<name>A0A0H2SEZ3_9AGAM</name>